<proteinExistence type="predicted"/>
<keyword evidence="1" id="KW-0472">Membrane</keyword>
<dbReference type="AlphaFoldDB" id="A0AA39JQM9"/>
<sequence>MIARTYLGTTADLTDTETKDISVGLDAQFNEVMITALTHGIYTGVVAVTLWTIASRNNNCNYGRPRPFVFVILLLYLLATFNLYCQWAQNFSCFPTTEESFSQEYMYNRTQDTPILLTMGIDAILSTVLADATLA</sequence>
<name>A0AA39JQM9_ARMTA</name>
<evidence type="ECO:0000313" key="2">
    <source>
        <dbReference type="EMBL" id="KAK0446969.1"/>
    </source>
</evidence>
<accession>A0AA39JQM9</accession>
<dbReference type="Proteomes" id="UP001175211">
    <property type="component" value="Unassembled WGS sequence"/>
</dbReference>
<keyword evidence="3" id="KW-1185">Reference proteome</keyword>
<dbReference type="RefSeq" id="XP_060325994.1">
    <property type="nucleotide sequence ID" value="XM_060483858.1"/>
</dbReference>
<evidence type="ECO:0000256" key="1">
    <source>
        <dbReference type="SAM" id="Phobius"/>
    </source>
</evidence>
<gene>
    <name evidence="2" type="ORF">EV420DRAFT_883550</name>
</gene>
<dbReference type="GeneID" id="85367406"/>
<comment type="caution">
    <text evidence="2">The sequence shown here is derived from an EMBL/GenBank/DDBJ whole genome shotgun (WGS) entry which is preliminary data.</text>
</comment>
<keyword evidence="1" id="KW-1133">Transmembrane helix</keyword>
<organism evidence="2 3">
    <name type="scientific">Armillaria tabescens</name>
    <name type="common">Ringless honey mushroom</name>
    <name type="synonym">Agaricus tabescens</name>
    <dbReference type="NCBI Taxonomy" id="1929756"/>
    <lineage>
        <taxon>Eukaryota</taxon>
        <taxon>Fungi</taxon>
        <taxon>Dikarya</taxon>
        <taxon>Basidiomycota</taxon>
        <taxon>Agaricomycotina</taxon>
        <taxon>Agaricomycetes</taxon>
        <taxon>Agaricomycetidae</taxon>
        <taxon>Agaricales</taxon>
        <taxon>Marasmiineae</taxon>
        <taxon>Physalacriaceae</taxon>
        <taxon>Desarmillaria</taxon>
    </lineage>
</organism>
<protein>
    <submittedName>
        <fullName evidence="2">Uncharacterized protein</fullName>
    </submittedName>
</protein>
<feature type="transmembrane region" description="Helical" evidence="1">
    <location>
        <begin position="66"/>
        <end position="84"/>
    </location>
</feature>
<reference evidence="2" key="1">
    <citation type="submission" date="2023-06" db="EMBL/GenBank/DDBJ databases">
        <authorList>
            <consortium name="Lawrence Berkeley National Laboratory"/>
            <person name="Ahrendt S."/>
            <person name="Sahu N."/>
            <person name="Indic B."/>
            <person name="Wong-Bajracharya J."/>
            <person name="Merenyi Z."/>
            <person name="Ke H.-M."/>
            <person name="Monk M."/>
            <person name="Kocsube S."/>
            <person name="Drula E."/>
            <person name="Lipzen A."/>
            <person name="Balint B."/>
            <person name="Henrissat B."/>
            <person name="Andreopoulos B."/>
            <person name="Martin F.M."/>
            <person name="Harder C.B."/>
            <person name="Rigling D."/>
            <person name="Ford K.L."/>
            <person name="Foster G.D."/>
            <person name="Pangilinan J."/>
            <person name="Papanicolaou A."/>
            <person name="Barry K."/>
            <person name="LaButti K."/>
            <person name="Viragh M."/>
            <person name="Koriabine M."/>
            <person name="Yan M."/>
            <person name="Riley R."/>
            <person name="Champramary S."/>
            <person name="Plett K.L."/>
            <person name="Tsai I.J."/>
            <person name="Slot J."/>
            <person name="Sipos G."/>
            <person name="Plett J."/>
            <person name="Nagy L.G."/>
            <person name="Grigoriev I.V."/>
        </authorList>
    </citation>
    <scope>NUCLEOTIDE SEQUENCE</scope>
    <source>
        <strain evidence="2">CCBAS 213</strain>
    </source>
</reference>
<keyword evidence="1" id="KW-0812">Transmembrane</keyword>
<dbReference type="EMBL" id="JAUEPS010000045">
    <property type="protein sequence ID" value="KAK0446969.1"/>
    <property type="molecule type" value="Genomic_DNA"/>
</dbReference>
<evidence type="ECO:0000313" key="3">
    <source>
        <dbReference type="Proteomes" id="UP001175211"/>
    </source>
</evidence>
<feature type="transmembrane region" description="Helical" evidence="1">
    <location>
        <begin position="32"/>
        <end position="54"/>
    </location>
</feature>